<comment type="similarity">
    <text evidence="3">Belongs to the bacterial histone-like protein family.</text>
</comment>
<protein>
    <submittedName>
        <fullName evidence="4">HU family DNA-binding protein</fullName>
    </submittedName>
</protein>
<organism evidence="4 5">
    <name type="scientific">Candidatus Ureaplasma intestinipullorum</name>
    <dbReference type="NCBI Taxonomy" id="2838770"/>
    <lineage>
        <taxon>Bacteria</taxon>
        <taxon>Bacillati</taxon>
        <taxon>Mycoplasmatota</taxon>
        <taxon>Mycoplasmoidales</taxon>
        <taxon>Mycoplasmoidaceae</taxon>
        <taxon>Ureaplasma</taxon>
    </lineage>
</organism>
<comment type="caution">
    <text evidence="4">The sequence shown here is derived from an EMBL/GenBank/DDBJ whole genome shotgun (WGS) entry which is preliminary data.</text>
</comment>
<evidence type="ECO:0000256" key="1">
    <source>
        <dbReference type="ARBA" id="ARBA00023067"/>
    </source>
</evidence>
<proteinExistence type="inferred from homology"/>
<evidence type="ECO:0000256" key="2">
    <source>
        <dbReference type="ARBA" id="ARBA00023125"/>
    </source>
</evidence>
<accession>A0A9E2KWF7</accession>
<dbReference type="SMART" id="SM00411">
    <property type="entry name" value="BHL"/>
    <property type="match status" value="1"/>
</dbReference>
<keyword evidence="1" id="KW-0226">DNA condensation</keyword>
<sequence>MLESKKPLTRKQVVDKISFSTGVSKKSVEEIIVEYENMILYDLAVAHEAKIGCIGKIKIKERAERPGKDLSTGESVIIPAKLVPKFLFSKGVKEYVANKIKK</sequence>
<evidence type="ECO:0000313" key="5">
    <source>
        <dbReference type="Proteomes" id="UP000824247"/>
    </source>
</evidence>
<dbReference type="Pfam" id="PF00216">
    <property type="entry name" value="Bac_DNA_binding"/>
    <property type="match status" value="1"/>
</dbReference>
<dbReference type="PANTHER" id="PTHR33175:SF3">
    <property type="entry name" value="DNA-BINDING PROTEIN HU-BETA"/>
    <property type="match status" value="1"/>
</dbReference>
<reference evidence="4" key="2">
    <citation type="submission" date="2021-04" db="EMBL/GenBank/DDBJ databases">
        <authorList>
            <person name="Gilroy R."/>
        </authorList>
    </citation>
    <scope>NUCLEOTIDE SEQUENCE</scope>
    <source>
        <strain evidence="4">A5-1222</strain>
    </source>
</reference>
<dbReference type="SUPFAM" id="SSF47729">
    <property type="entry name" value="IHF-like DNA-binding proteins"/>
    <property type="match status" value="1"/>
</dbReference>
<dbReference type="AlphaFoldDB" id="A0A9E2KWF7"/>
<dbReference type="GO" id="GO:0030527">
    <property type="term" value="F:structural constituent of chromatin"/>
    <property type="evidence" value="ECO:0007669"/>
    <property type="project" value="InterPro"/>
</dbReference>
<dbReference type="Proteomes" id="UP000824247">
    <property type="component" value="Unassembled WGS sequence"/>
</dbReference>
<dbReference type="GO" id="GO:0030261">
    <property type="term" value="P:chromosome condensation"/>
    <property type="evidence" value="ECO:0007669"/>
    <property type="project" value="UniProtKB-KW"/>
</dbReference>
<dbReference type="InterPro" id="IPR000119">
    <property type="entry name" value="Hist_DNA-bd"/>
</dbReference>
<reference evidence="4" key="1">
    <citation type="journal article" date="2021" name="PeerJ">
        <title>Extensive microbial diversity within the chicken gut microbiome revealed by metagenomics and culture.</title>
        <authorList>
            <person name="Gilroy R."/>
            <person name="Ravi A."/>
            <person name="Getino M."/>
            <person name="Pursley I."/>
            <person name="Horton D.L."/>
            <person name="Alikhan N.F."/>
            <person name="Baker D."/>
            <person name="Gharbi K."/>
            <person name="Hall N."/>
            <person name="Watson M."/>
            <person name="Adriaenssens E.M."/>
            <person name="Foster-Nyarko E."/>
            <person name="Jarju S."/>
            <person name="Secka A."/>
            <person name="Antonio M."/>
            <person name="Oren A."/>
            <person name="Chaudhuri R.R."/>
            <person name="La Ragione R."/>
            <person name="Hildebrand F."/>
            <person name="Pallen M.J."/>
        </authorList>
    </citation>
    <scope>NUCLEOTIDE SEQUENCE</scope>
    <source>
        <strain evidence="4">A5-1222</strain>
    </source>
</reference>
<dbReference type="EMBL" id="JAHLFM010000030">
    <property type="protein sequence ID" value="MBU3830933.1"/>
    <property type="molecule type" value="Genomic_DNA"/>
</dbReference>
<evidence type="ECO:0000256" key="3">
    <source>
        <dbReference type="RuleBase" id="RU003939"/>
    </source>
</evidence>
<dbReference type="Gene3D" id="4.10.520.10">
    <property type="entry name" value="IHF-like DNA-binding proteins"/>
    <property type="match status" value="1"/>
</dbReference>
<evidence type="ECO:0000313" key="4">
    <source>
        <dbReference type="EMBL" id="MBU3830933.1"/>
    </source>
</evidence>
<dbReference type="GO" id="GO:0003677">
    <property type="term" value="F:DNA binding"/>
    <property type="evidence" value="ECO:0007669"/>
    <property type="project" value="UniProtKB-KW"/>
</dbReference>
<dbReference type="InterPro" id="IPR010992">
    <property type="entry name" value="IHF-like_DNA-bd_dom_sf"/>
</dbReference>
<name>A0A9E2KWF7_9BACT</name>
<dbReference type="CDD" id="cd00591">
    <property type="entry name" value="HU_IHF"/>
    <property type="match status" value="1"/>
</dbReference>
<keyword evidence="2 4" id="KW-0238">DNA-binding</keyword>
<dbReference type="PANTHER" id="PTHR33175">
    <property type="entry name" value="DNA-BINDING PROTEIN HU"/>
    <property type="match status" value="1"/>
</dbReference>
<gene>
    <name evidence="4" type="ORF">H9897_02150</name>
</gene>